<protein>
    <submittedName>
        <fullName evidence="2">VOC family protein</fullName>
    </submittedName>
</protein>
<accession>A0ABU4YR23</accession>
<dbReference type="SUPFAM" id="SSF54593">
    <property type="entry name" value="Glyoxalase/Bleomycin resistance protein/Dihydroxybiphenyl dioxygenase"/>
    <property type="match status" value="1"/>
</dbReference>
<feature type="domain" description="VOC" evidence="1">
    <location>
        <begin position="2"/>
        <end position="111"/>
    </location>
</feature>
<sequence length="114" mass="12818">MGIETIFAHVSCSNLEASTRWYEKLFGKAPARRPMAGLVEWQFTESAEVQLFEDKDRAGTSTLTIGVLPLEPERKRLADAGLKPGPVEDAKDFYIMRMRDPDDNLVVFASAKRN</sequence>
<evidence type="ECO:0000259" key="1">
    <source>
        <dbReference type="PROSITE" id="PS51819"/>
    </source>
</evidence>
<dbReference type="PROSITE" id="PS51819">
    <property type="entry name" value="VOC"/>
    <property type="match status" value="1"/>
</dbReference>
<name>A0ABU4YR23_9HYPH</name>
<proteinExistence type="predicted"/>
<dbReference type="InterPro" id="IPR029068">
    <property type="entry name" value="Glyas_Bleomycin-R_OHBP_Dase"/>
</dbReference>
<organism evidence="2 3">
    <name type="scientific">Mesorhizobium humile</name>
    <dbReference type="NCBI Taxonomy" id="3072313"/>
    <lineage>
        <taxon>Bacteria</taxon>
        <taxon>Pseudomonadati</taxon>
        <taxon>Pseudomonadota</taxon>
        <taxon>Alphaproteobacteria</taxon>
        <taxon>Hyphomicrobiales</taxon>
        <taxon>Phyllobacteriaceae</taxon>
        <taxon>Mesorhizobium</taxon>
    </lineage>
</organism>
<dbReference type="RefSeq" id="WP_320298417.1">
    <property type="nucleotide sequence ID" value="NZ_JAVIIU010000016.1"/>
</dbReference>
<dbReference type="InterPro" id="IPR037523">
    <property type="entry name" value="VOC_core"/>
</dbReference>
<dbReference type="EMBL" id="JAVIIV010000028">
    <property type="protein sequence ID" value="MDX8489243.1"/>
    <property type="molecule type" value="Genomic_DNA"/>
</dbReference>
<reference evidence="2 3" key="1">
    <citation type="submission" date="2023-08" db="EMBL/GenBank/DDBJ databases">
        <title>Implementing the SeqCode for naming new Mesorhizobium species isolated from Vachellia karroo root nodules.</title>
        <authorList>
            <person name="Van Lill M."/>
        </authorList>
    </citation>
    <scope>NUCLEOTIDE SEQUENCE [LARGE SCALE GENOMIC DNA]</scope>
    <source>
        <strain evidence="2 3">VK2B</strain>
    </source>
</reference>
<dbReference type="CDD" id="cd06587">
    <property type="entry name" value="VOC"/>
    <property type="match status" value="1"/>
</dbReference>
<dbReference type="Gene3D" id="3.10.180.10">
    <property type="entry name" value="2,3-Dihydroxybiphenyl 1,2-Dioxygenase, domain 1"/>
    <property type="match status" value="1"/>
</dbReference>
<evidence type="ECO:0000313" key="2">
    <source>
        <dbReference type="EMBL" id="MDX8489243.1"/>
    </source>
</evidence>
<keyword evidence="3" id="KW-1185">Reference proteome</keyword>
<gene>
    <name evidence="2" type="ORF">RFM52_29135</name>
</gene>
<comment type="caution">
    <text evidence="2">The sequence shown here is derived from an EMBL/GenBank/DDBJ whole genome shotgun (WGS) entry which is preliminary data.</text>
</comment>
<evidence type="ECO:0000313" key="3">
    <source>
        <dbReference type="Proteomes" id="UP001280156"/>
    </source>
</evidence>
<dbReference type="Proteomes" id="UP001280156">
    <property type="component" value="Unassembled WGS sequence"/>
</dbReference>